<proteinExistence type="inferred from homology"/>
<evidence type="ECO:0000256" key="15">
    <source>
        <dbReference type="ARBA" id="ARBA00048493"/>
    </source>
</evidence>
<evidence type="ECO:0000256" key="10">
    <source>
        <dbReference type="ARBA" id="ARBA00022984"/>
    </source>
</evidence>
<dbReference type="EMBL" id="FRAJ01000012">
    <property type="protein sequence ID" value="SHK23693.1"/>
    <property type="molecule type" value="Genomic_DNA"/>
</dbReference>
<feature type="domain" description="Mannose-1-phosphate guanyltransferase C-terminal" evidence="19">
    <location>
        <begin position="324"/>
        <end position="437"/>
    </location>
</feature>
<dbReference type="GO" id="GO:0006048">
    <property type="term" value="P:UDP-N-acetylglucosamine biosynthetic process"/>
    <property type="evidence" value="ECO:0007669"/>
    <property type="project" value="UniProtKB-UniPathway"/>
</dbReference>
<feature type="binding site" evidence="17">
    <location>
        <position position="233"/>
    </location>
    <ligand>
        <name>UDP-N-acetyl-alpha-D-glucosamine</name>
        <dbReference type="ChEBI" id="CHEBI:57705"/>
    </ligand>
</feature>
<organism evidence="20 21">
    <name type="scientific">Caminicella sporogenes DSM 14501</name>
    <dbReference type="NCBI Taxonomy" id="1121266"/>
    <lineage>
        <taxon>Bacteria</taxon>
        <taxon>Bacillati</taxon>
        <taxon>Bacillota</taxon>
        <taxon>Clostridia</taxon>
        <taxon>Peptostreptococcales</taxon>
        <taxon>Caminicellaceae</taxon>
        <taxon>Caminicella</taxon>
    </lineage>
</organism>
<dbReference type="GO" id="GO:0000902">
    <property type="term" value="P:cell morphogenesis"/>
    <property type="evidence" value="ECO:0007669"/>
    <property type="project" value="UniProtKB-UniRule"/>
</dbReference>
<feature type="binding site" evidence="17">
    <location>
        <position position="79"/>
    </location>
    <ligand>
        <name>UDP-N-acetyl-alpha-D-glucosamine</name>
        <dbReference type="ChEBI" id="CHEBI:57705"/>
    </ligand>
</feature>
<comment type="similarity">
    <text evidence="17">In the N-terminal section; belongs to the N-acetylglucosamine-1-phosphate uridyltransferase family.</text>
</comment>
<feature type="region of interest" description="Linker" evidence="17">
    <location>
        <begin position="236"/>
        <end position="256"/>
    </location>
</feature>
<comment type="pathway">
    <text evidence="2 17">Nucleotide-sugar biosynthesis; UDP-N-acetyl-alpha-D-glucosamine biosynthesis; UDP-N-acetyl-alpha-D-glucosamine from N-acetyl-alpha-D-glucosamine 1-phosphate: step 1/1.</text>
</comment>
<keyword evidence="13 17" id="KW-0961">Cell wall biogenesis/degradation</keyword>
<dbReference type="InterPro" id="IPR005835">
    <property type="entry name" value="NTP_transferase_dom"/>
</dbReference>
<evidence type="ECO:0000313" key="20">
    <source>
        <dbReference type="EMBL" id="SHK23693.1"/>
    </source>
</evidence>
<keyword evidence="12 17" id="KW-0012">Acyltransferase</keyword>
<feature type="binding site" evidence="17">
    <location>
        <position position="28"/>
    </location>
    <ligand>
        <name>UDP-N-acetyl-alpha-D-glucosamine</name>
        <dbReference type="ChEBI" id="CHEBI:57705"/>
    </ligand>
</feature>
<feature type="domain" description="Nucleotidyl transferase" evidence="18">
    <location>
        <begin position="11"/>
        <end position="222"/>
    </location>
</feature>
<dbReference type="GO" id="GO:0008360">
    <property type="term" value="P:regulation of cell shape"/>
    <property type="evidence" value="ECO:0007669"/>
    <property type="project" value="UniProtKB-KW"/>
</dbReference>
<keyword evidence="10 17" id="KW-0573">Peptidoglycan synthesis</keyword>
<feature type="binding site" evidence="17">
    <location>
        <position position="175"/>
    </location>
    <ligand>
        <name>UDP-N-acetyl-alpha-D-glucosamine</name>
        <dbReference type="ChEBI" id="CHEBI:57705"/>
    </ligand>
</feature>
<dbReference type="EC" id="2.3.1.157" evidence="17"/>
<comment type="subunit">
    <text evidence="17">Homotrimer.</text>
</comment>
<comment type="catalytic activity">
    <reaction evidence="15 17">
        <text>N-acetyl-alpha-D-glucosamine 1-phosphate + UTP + H(+) = UDP-N-acetyl-alpha-D-glucosamine + diphosphate</text>
        <dbReference type="Rhea" id="RHEA:13509"/>
        <dbReference type="ChEBI" id="CHEBI:15378"/>
        <dbReference type="ChEBI" id="CHEBI:33019"/>
        <dbReference type="ChEBI" id="CHEBI:46398"/>
        <dbReference type="ChEBI" id="CHEBI:57705"/>
        <dbReference type="ChEBI" id="CHEBI:57776"/>
        <dbReference type="EC" id="2.7.7.23"/>
    </reaction>
</comment>
<keyword evidence="3 17" id="KW-0963">Cytoplasm</keyword>
<evidence type="ECO:0000256" key="7">
    <source>
        <dbReference type="ARBA" id="ARBA00022737"/>
    </source>
</evidence>
<feature type="binding site" evidence="17">
    <location>
        <position position="445"/>
    </location>
    <ligand>
        <name>acetyl-CoA</name>
        <dbReference type="ChEBI" id="CHEBI:57288"/>
    </ligand>
</feature>
<dbReference type="EC" id="2.7.7.23" evidence="17"/>
<comment type="caution">
    <text evidence="17">Lacks conserved residue(s) required for the propagation of feature annotation.</text>
</comment>
<comment type="function">
    <text evidence="16 17">Catalyzes the last two sequential reactions in the de novo biosynthetic pathway for UDP-N-acetylglucosamine (UDP-GlcNAc). The C-terminal domain catalyzes the transfer of acetyl group from acetyl coenzyme A to glucosamine-1-phosphate (GlcN-1-P) to produce N-acetylglucosamine-1-phosphate (GlcNAc-1-P), which is converted into UDP-GlcNAc by the transfer of uridine 5-monophosphate (from uridine 5-triphosphate), a reaction catalyzed by the N-terminal domain.</text>
</comment>
<feature type="binding site" evidence="17">
    <location>
        <begin position="84"/>
        <end position="85"/>
    </location>
    <ligand>
        <name>UDP-N-acetyl-alpha-D-glucosamine</name>
        <dbReference type="ChEBI" id="CHEBI:57705"/>
    </ligand>
</feature>
<dbReference type="Proteomes" id="UP000184082">
    <property type="component" value="Unassembled WGS sequence"/>
</dbReference>
<dbReference type="InterPro" id="IPR029044">
    <property type="entry name" value="Nucleotide-diphossugar_trans"/>
</dbReference>
<keyword evidence="8 17" id="KW-0460">Magnesium</keyword>
<keyword evidence="9 17" id="KW-0133">Cell shape</keyword>
<evidence type="ECO:0000256" key="12">
    <source>
        <dbReference type="ARBA" id="ARBA00023315"/>
    </source>
</evidence>
<dbReference type="CDD" id="cd03353">
    <property type="entry name" value="LbH_GlmU_C"/>
    <property type="match status" value="1"/>
</dbReference>
<dbReference type="NCBIfam" id="TIGR01173">
    <property type="entry name" value="glmU"/>
    <property type="match status" value="1"/>
</dbReference>
<feature type="region of interest" description="N-acetyltransferase" evidence="17">
    <location>
        <begin position="257"/>
        <end position="463"/>
    </location>
</feature>
<feature type="binding site" evidence="17">
    <location>
        <position position="428"/>
    </location>
    <ligand>
        <name>acetyl-CoA</name>
        <dbReference type="ChEBI" id="CHEBI:57288"/>
    </ligand>
</feature>
<evidence type="ECO:0000256" key="5">
    <source>
        <dbReference type="ARBA" id="ARBA00022695"/>
    </source>
</evidence>
<comment type="similarity">
    <text evidence="17">In the C-terminal section; belongs to the transferase hexapeptide repeat family.</text>
</comment>
<evidence type="ECO:0000256" key="3">
    <source>
        <dbReference type="ARBA" id="ARBA00022490"/>
    </source>
</evidence>
<dbReference type="GO" id="GO:0003977">
    <property type="term" value="F:UDP-N-acetylglucosamine diphosphorylase activity"/>
    <property type="evidence" value="ECO:0007669"/>
    <property type="project" value="UniProtKB-UniRule"/>
</dbReference>
<dbReference type="UniPathway" id="UPA00113">
    <property type="reaction ID" value="UER00532"/>
</dbReference>
<dbReference type="SUPFAM" id="SSF53448">
    <property type="entry name" value="Nucleotide-diphospho-sugar transferases"/>
    <property type="match status" value="1"/>
</dbReference>
<evidence type="ECO:0000256" key="4">
    <source>
        <dbReference type="ARBA" id="ARBA00022679"/>
    </source>
</evidence>
<feature type="region of interest" description="Pyrophosphorylase" evidence="17">
    <location>
        <begin position="1"/>
        <end position="235"/>
    </location>
</feature>
<dbReference type="GO" id="GO:0009245">
    <property type="term" value="P:lipid A biosynthetic process"/>
    <property type="evidence" value="ECO:0007669"/>
    <property type="project" value="UniProtKB-UniRule"/>
</dbReference>
<dbReference type="SUPFAM" id="SSF51161">
    <property type="entry name" value="Trimeric LpxA-like enzymes"/>
    <property type="match status" value="1"/>
</dbReference>
<keyword evidence="21" id="KW-1185">Reference proteome</keyword>
<dbReference type="GO" id="GO:0000287">
    <property type="term" value="F:magnesium ion binding"/>
    <property type="evidence" value="ECO:0007669"/>
    <property type="project" value="UniProtKB-UniRule"/>
</dbReference>
<feature type="binding site" evidence="17">
    <location>
        <begin position="14"/>
        <end position="17"/>
    </location>
    <ligand>
        <name>UDP-N-acetyl-alpha-D-glucosamine</name>
        <dbReference type="ChEBI" id="CHEBI:57705"/>
    </ligand>
</feature>
<evidence type="ECO:0000259" key="18">
    <source>
        <dbReference type="Pfam" id="PF00483"/>
    </source>
</evidence>
<dbReference type="InterPro" id="IPR056729">
    <property type="entry name" value="GMPPB_C"/>
</dbReference>
<evidence type="ECO:0000313" key="21">
    <source>
        <dbReference type="Proteomes" id="UP000184082"/>
    </source>
</evidence>
<evidence type="ECO:0000256" key="1">
    <source>
        <dbReference type="ARBA" id="ARBA00005166"/>
    </source>
</evidence>
<evidence type="ECO:0000256" key="17">
    <source>
        <dbReference type="HAMAP-Rule" id="MF_01631"/>
    </source>
</evidence>
<dbReference type="InterPro" id="IPR038009">
    <property type="entry name" value="GlmU_C_LbH"/>
</dbReference>
<feature type="binding site" evidence="17">
    <location>
        <begin position="391"/>
        <end position="392"/>
    </location>
    <ligand>
        <name>acetyl-CoA</name>
        <dbReference type="ChEBI" id="CHEBI:57288"/>
    </ligand>
</feature>
<keyword evidence="7 17" id="KW-0677">Repeat</keyword>
<protein>
    <recommendedName>
        <fullName evidence="17">Bifunctional protein GlmU</fullName>
    </recommendedName>
    <domain>
        <recommendedName>
            <fullName evidence="17">UDP-N-acetylglucosamine pyrophosphorylase</fullName>
            <ecNumber evidence="17">2.7.7.23</ecNumber>
        </recommendedName>
        <alternativeName>
            <fullName evidence="17">N-acetylglucosamine-1-phosphate uridyltransferase</fullName>
        </alternativeName>
    </domain>
    <domain>
        <recommendedName>
            <fullName evidence="17">Glucosamine-1-phosphate N-acetyltransferase</fullName>
            <ecNumber evidence="17">2.3.1.157</ecNumber>
        </recommendedName>
    </domain>
</protein>
<dbReference type="GO" id="GO:0005737">
    <property type="term" value="C:cytoplasm"/>
    <property type="evidence" value="ECO:0007669"/>
    <property type="project" value="UniProtKB-SubCell"/>
</dbReference>
<feature type="binding site" evidence="17">
    <location>
        <position position="145"/>
    </location>
    <ligand>
        <name>UDP-N-acetyl-alpha-D-glucosamine</name>
        <dbReference type="ChEBI" id="CHEBI:57705"/>
    </ligand>
</feature>
<dbReference type="Gene3D" id="3.90.550.10">
    <property type="entry name" value="Spore Coat Polysaccharide Biosynthesis Protein SpsA, Chain A"/>
    <property type="match status" value="1"/>
</dbReference>
<comment type="pathway">
    <text evidence="1 17">Nucleotide-sugar biosynthesis; UDP-N-acetyl-alpha-D-glucosamine biosynthesis; N-acetyl-alpha-D-glucosamine 1-phosphate from alpha-D-glucosamine 6-phosphate (route II): step 2/2.</text>
</comment>
<reference evidence="20 21" key="1">
    <citation type="submission" date="2016-11" db="EMBL/GenBank/DDBJ databases">
        <authorList>
            <person name="Jaros S."/>
            <person name="Januszkiewicz K."/>
            <person name="Wedrychowicz H."/>
        </authorList>
    </citation>
    <scope>NUCLEOTIDE SEQUENCE [LARGE SCALE GENOMIC DNA]</scope>
    <source>
        <strain evidence="20 21">DSM 14501</strain>
    </source>
</reference>
<dbReference type="Gene3D" id="2.160.10.10">
    <property type="entry name" value="Hexapeptide repeat proteins"/>
    <property type="match status" value="1"/>
</dbReference>
<feature type="binding site" evidence="17">
    <location>
        <position position="356"/>
    </location>
    <ligand>
        <name>UDP-N-acetyl-alpha-D-glucosamine</name>
        <dbReference type="ChEBI" id="CHEBI:57705"/>
    </ligand>
</feature>
<keyword evidence="4 17" id="KW-0808">Transferase</keyword>
<dbReference type="NCBIfam" id="NF010934">
    <property type="entry name" value="PRK14354.1"/>
    <property type="match status" value="1"/>
</dbReference>
<keyword evidence="5 17" id="KW-0548">Nucleotidyltransferase</keyword>
<evidence type="ECO:0000259" key="19">
    <source>
        <dbReference type="Pfam" id="PF25087"/>
    </source>
</evidence>
<comment type="pathway">
    <text evidence="17">Bacterial outer membrane biogenesis; LPS lipid A biosynthesis.</text>
</comment>
<dbReference type="PANTHER" id="PTHR43584:SF3">
    <property type="entry name" value="BIFUNCTIONAL PROTEIN GLMU"/>
    <property type="match status" value="1"/>
</dbReference>
<dbReference type="STRING" id="1121266.SAMN02745883_01608"/>
<evidence type="ECO:0000256" key="9">
    <source>
        <dbReference type="ARBA" id="ARBA00022960"/>
    </source>
</evidence>
<dbReference type="InterPro" id="IPR050065">
    <property type="entry name" value="GlmU-like"/>
</dbReference>
<feature type="binding site" evidence="17">
    <location>
        <begin position="106"/>
        <end position="108"/>
    </location>
    <ligand>
        <name>UDP-N-acetyl-alpha-D-glucosamine</name>
        <dbReference type="ChEBI" id="CHEBI:57705"/>
    </ligand>
</feature>
<feature type="binding site" evidence="17">
    <location>
        <position position="371"/>
    </location>
    <ligand>
        <name>UDP-N-acetyl-alpha-D-glucosamine</name>
        <dbReference type="ChEBI" id="CHEBI:57705"/>
    </ligand>
</feature>
<sequence>MRGAEINMLMSIILAAGAGTRMKSKLPKVLHKVSGISMLEHVIDVAEEIKCDKNVVVVGCGADKVKDATKHRNVEFIYQKEQLGTGHAVIQAENLICDEGYVIVLYGDTPLIKSETIQKFINLHIKRGYSASILTTEVENPTGYGRIIRNENGEVIKIVEEKDADEFQKSIKEINSGIYCFKASDLKKSLKKLNNDNNQGEYYLTDVIEILRNEEKKIGAYKIDDYTEILGVNSRVQLAEAEKIMRKRILTGLMEKGVTIIDPDNTYVDKRVEVGMDSILYPGTFLLGNTEIGEDCIIGPNTRIENSIINDRVKIINSTIIESFIDSDTKVGPYAYLRPNSKLGKNVKIGDFVEVKNSTIGDNSKASHLSYIGDGEIGTNVNIGCGAVFVNYNGKSKNKTVVKDNAFIGCNVNLIAPVIVEENGYIAAGSTITKNVPEKSLAVARAKQQNKKDWVERKGLLKK</sequence>
<feature type="binding site" evidence="17">
    <location>
        <position position="382"/>
    </location>
    <ligand>
        <name>UDP-N-acetyl-alpha-D-glucosamine</name>
        <dbReference type="ChEBI" id="CHEBI:57705"/>
    </ligand>
</feature>
<evidence type="ECO:0000256" key="14">
    <source>
        <dbReference type="ARBA" id="ARBA00048247"/>
    </source>
</evidence>
<dbReference type="CDD" id="cd02540">
    <property type="entry name" value="GT2_GlmU_N_bac"/>
    <property type="match status" value="1"/>
</dbReference>
<dbReference type="PANTHER" id="PTHR43584">
    <property type="entry name" value="NUCLEOTIDYL TRANSFERASE"/>
    <property type="match status" value="1"/>
</dbReference>
<feature type="active site" description="Proton acceptor" evidence="17">
    <location>
        <position position="368"/>
    </location>
</feature>
<keyword evidence="11 17" id="KW-0511">Multifunctional enzyme</keyword>
<dbReference type="GO" id="GO:0009252">
    <property type="term" value="P:peptidoglycan biosynthetic process"/>
    <property type="evidence" value="ECO:0007669"/>
    <property type="project" value="UniProtKB-UniRule"/>
</dbReference>
<dbReference type="Pfam" id="PF00483">
    <property type="entry name" value="NTP_transferase"/>
    <property type="match status" value="1"/>
</dbReference>
<dbReference type="GO" id="GO:0016020">
    <property type="term" value="C:membrane"/>
    <property type="evidence" value="ECO:0007669"/>
    <property type="project" value="GOC"/>
</dbReference>
<dbReference type="UniPathway" id="UPA00973"/>
<name>A0A1M6QUB3_9FIRM</name>
<evidence type="ECO:0000256" key="8">
    <source>
        <dbReference type="ARBA" id="ARBA00022842"/>
    </source>
</evidence>
<evidence type="ECO:0000256" key="11">
    <source>
        <dbReference type="ARBA" id="ARBA00023268"/>
    </source>
</evidence>
<feature type="binding site" evidence="17">
    <location>
        <position position="338"/>
    </location>
    <ligand>
        <name>UDP-N-acetyl-alpha-D-glucosamine</name>
        <dbReference type="ChEBI" id="CHEBI:57705"/>
    </ligand>
</feature>
<keyword evidence="6 17" id="KW-0479">Metal-binding</keyword>
<evidence type="ECO:0000256" key="2">
    <source>
        <dbReference type="ARBA" id="ARBA00005208"/>
    </source>
</evidence>
<evidence type="ECO:0000256" key="13">
    <source>
        <dbReference type="ARBA" id="ARBA00023316"/>
    </source>
</evidence>
<feature type="binding site" evidence="17">
    <location>
        <position position="160"/>
    </location>
    <ligand>
        <name>UDP-N-acetyl-alpha-D-glucosamine</name>
        <dbReference type="ChEBI" id="CHEBI:57705"/>
    </ligand>
</feature>
<evidence type="ECO:0000256" key="6">
    <source>
        <dbReference type="ARBA" id="ARBA00022723"/>
    </source>
</evidence>
<dbReference type="Pfam" id="PF25087">
    <property type="entry name" value="GMPPB_C"/>
    <property type="match status" value="1"/>
</dbReference>
<evidence type="ECO:0000256" key="16">
    <source>
        <dbReference type="ARBA" id="ARBA00049628"/>
    </source>
</evidence>
<feature type="binding site" evidence="17">
    <location>
        <position position="108"/>
    </location>
    <ligand>
        <name>Mg(2+)</name>
        <dbReference type="ChEBI" id="CHEBI:18420"/>
    </ligand>
</feature>
<dbReference type="HAMAP" id="MF_01631">
    <property type="entry name" value="GlmU"/>
    <property type="match status" value="1"/>
</dbReference>
<dbReference type="AlphaFoldDB" id="A0A1M6QUB3"/>
<gene>
    <name evidence="17" type="primary">glmU</name>
    <name evidence="20" type="ORF">SAMN02745883_01608</name>
</gene>
<dbReference type="InterPro" id="IPR011004">
    <property type="entry name" value="Trimer_LpxA-like_sf"/>
</dbReference>
<feature type="binding site" evidence="17">
    <location>
        <position position="233"/>
    </location>
    <ligand>
        <name>Mg(2+)</name>
        <dbReference type="ChEBI" id="CHEBI:18420"/>
    </ligand>
</feature>
<dbReference type="GO" id="GO:0019134">
    <property type="term" value="F:glucosamine-1-phosphate N-acetyltransferase activity"/>
    <property type="evidence" value="ECO:0007669"/>
    <property type="project" value="UniProtKB-UniRule"/>
</dbReference>
<comment type="cofactor">
    <cofactor evidence="17">
        <name>Mg(2+)</name>
        <dbReference type="ChEBI" id="CHEBI:18420"/>
    </cofactor>
    <text evidence="17">Binds 1 Mg(2+) ion per subunit.</text>
</comment>
<accession>A0A1M6QUB3</accession>
<dbReference type="GO" id="GO:0071555">
    <property type="term" value="P:cell wall organization"/>
    <property type="evidence" value="ECO:0007669"/>
    <property type="project" value="UniProtKB-KW"/>
</dbReference>
<dbReference type="InterPro" id="IPR005882">
    <property type="entry name" value="Bifunctional_GlmU"/>
</dbReference>
<comment type="subcellular location">
    <subcellularLocation>
        <location evidence="17">Cytoplasm</location>
    </subcellularLocation>
</comment>
<comment type="catalytic activity">
    <reaction evidence="14 17">
        <text>alpha-D-glucosamine 1-phosphate + acetyl-CoA = N-acetyl-alpha-D-glucosamine 1-phosphate + CoA + H(+)</text>
        <dbReference type="Rhea" id="RHEA:13725"/>
        <dbReference type="ChEBI" id="CHEBI:15378"/>
        <dbReference type="ChEBI" id="CHEBI:57287"/>
        <dbReference type="ChEBI" id="CHEBI:57288"/>
        <dbReference type="ChEBI" id="CHEBI:57776"/>
        <dbReference type="ChEBI" id="CHEBI:58516"/>
        <dbReference type="EC" id="2.3.1.157"/>
    </reaction>
</comment>